<evidence type="ECO:0000313" key="3">
    <source>
        <dbReference type="Proteomes" id="UP000053676"/>
    </source>
</evidence>
<sequence length="296" mass="33955">MVTLLRTEFGIRHRVGFVSNKRRESLGEVFYKKPSPQEPKIKHYEKFKNKKQRISDGSGAERVEIHSRIPKGVKRRISNNGVENANESPVLKMSSKRTKLSDSNENVNVFADVLKAKNRNGEKAKKGKKRRLETEEGDDNGMCFELFRAVEIMKIKTWTDWKVKKVMVKRKKVVNGEIVEPEEDEDEESEDESGTDEDESDESEEVSDDSVVHVDDEESEGEAHIGEDREATVLQAMFLPQSCFEYLYTNGDSISFMPDFDKFPFTDEDSSVTATRAFAWMIAPCDVQTFFKLVIM</sequence>
<dbReference type="Proteomes" id="UP000053676">
    <property type="component" value="Unassembled WGS sequence"/>
</dbReference>
<accession>W2T5Q8</accession>
<organism evidence="2 3">
    <name type="scientific">Necator americanus</name>
    <name type="common">Human hookworm</name>
    <dbReference type="NCBI Taxonomy" id="51031"/>
    <lineage>
        <taxon>Eukaryota</taxon>
        <taxon>Metazoa</taxon>
        <taxon>Ecdysozoa</taxon>
        <taxon>Nematoda</taxon>
        <taxon>Chromadorea</taxon>
        <taxon>Rhabditida</taxon>
        <taxon>Rhabditina</taxon>
        <taxon>Rhabditomorpha</taxon>
        <taxon>Strongyloidea</taxon>
        <taxon>Ancylostomatidae</taxon>
        <taxon>Bunostominae</taxon>
        <taxon>Necator</taxon>
    </lineage>
</organism>
<gene>
    <name evidence="2" type="ORF">NECAME_11129</name>
</gene>
<evidence type="ECO:0000256" key="1">
    <source>
        <dbReference type="SAM" id="MobiDB-lite"/>
    </source>
</evidence>
<protein>
    <submittedName>
        <fullName evidence="2">Uncharacterized protein</fullName>
    </submittedName>
</protein>
<feature type="compositionally biased region" description="Acidic residues" evidence="1">
    <location>
        <begin position="179"/>
        <end position="208"/>
    </location>
</feature>
<name>W2T5Q8_NECAM</name>
<dbReference type="KEGG" id="nai:NECAME_11129"/>
<reference evidence="3" key="1">
    <citation type="journal article" date="2014" name="Nat. Genet.">
        <title>Genome of the human hookworm Necator americanus.</title>
        <authorList>
            <person name="Tang Y.T."/>
            <person name="Gao X."/>
            <person name="Rosa B.A."/>
            <person name="Abubucker S."/>
            <person name="Hallsworth-Pepin K."/>
            <person name="Martin J."/>
            <person name="Tyagi R."/>
            <person name="Heizer E."/>
            <person name="Zhang X."/>
            <person name="Bhonagiri-Palsikar V."/>
            <person name="Minx P."/>
            <person name="Warren W.C."/>
            <person name="Wang Q."/>
            <person name="Zhan B."/>
            <person name="Hotez P.J."/>
            <person name="Sternberg P.W."/>
            <person name="Dougall A."/>
            <person name="Gaze S.T."/>
            <person name="Mulvenna J."/>
            <person name="Sotillo J."/>
            <person name="Ranganathan S."/>
            <person name="Rabelo E.M."/>
            <person name="Wilson R.K."/>
            <person name="Felgner P.L."/>
            <person name="Bethony J."/>
            <person name="Hawdon J.M."/>
            <person name="Gasser R.B."/>
            <person name="Loukas A."/>
            <person name="Mitreva M."/>
        </authorList>
    </citation>
    <scope>NUCLEOTIDE SEQUENCE [LARGE SCALE GENOMIC DNA]</scope>
</reference>
<dbReference type="STRING" id="51031.W2T5Q8"/>
<dbReference type="OrthoDB" id="5862831at2759"/>
<evidence type="ECO:0000313" key="2">
    <source>
        <dbReference type="EMBL" id="ETN77345.1"/>
    </source>
</evidence>
<keyword evidence="3" id="KW-1185">Reference proteome</keyword>
<dbReference type="EMBL" id="KI660177">
    <property type="protein sequence ID" value="ETN77345.1"/>
    <property type="molecule type" value="Genomic_DNA"/>
</dbReference>
<proteinExistence type="predicted"/>
<feature type="region of interest" description="Disordered" evidence="1">
    <location>
        <begin position="177"/>
        <end position="227"/>
    </location>
</feature>
<dbReference type="AlphaFoldDB" id="W2T5Q8"/>